<evidence type="ECO:0000313" key="8">
    <source>
        <dbReference type="EMBL" id="KAF9474299.1"/>
    </source>
</evidence>
<feature type="region of interest" description="Disordered" evidence="6">
    <location>
        <begin position="140"/>
        <end position="216"/>
    </location>
</feature>
<evidence type="ECO:0000256" key="1">
    <source>
        <dbReference type="ARBA" id="ARBA00022723"/>
    </source>
</evidence>
<feature type="region of interest" description="Disordered" evidence="6">
    <location>
        <begin position="296"/>
        <end position="335"/>
    </location>
</feature>
<evidence type="ECO:0000256" key="4">
    <source>
        <dbReference type="ARBA" id="ARBA00022833"/>
    </source>
</evidence>
<dbReference type="SMART" id="SM00356">
    <property type="entry name" value="ZnF_C3H1"/>
    <property type="match status" value="2"/>
</dbReference>
<feature type="domain" description="C3H1-type" evidence="7">
    <location>
        <begin position="574"/>
        <end position="602"/>
    </location>
</feature>
<sequence length="857" mass="92014">MHDTVTTPSTTTPHHYPTSPAESFLHTPSVHRPLAVKDSLGWFYPYNAAVEPTFEDWNLSSPDTDNQLTATRRPLVTILPKLPNSTMPPRTTTENADRGPVATNGAQRWRYNSSGQFVDMGAESATWELADEIGRLKIGDVTGADNDDRLPIRTPPKSKLPNPAVSQITESSPLDSSSNTSVGSSPQVPDHPVSHSRGSSADTTLSSGRDSVSGNALLAHPPLKAAPAEAKERPHSFSGGLSSADLRRLQQAGDADHDRQLQQQQQWYREQNVEQLSYPSLTNQVHRPVPQQQQVFTYPSNTNGDREDAQADYNSQQQQQQQQRNYAPVPPHLNGGLVINPMSAAAPPPQFIQPRPNNVIPTMNYRQSPRSFAPQAQTTPGLGYGGAHHTSHLSLGNTQQLYEMMLPGPPPDNHHPAVTRVQQQHNVFRATHHHSASDPSAAIRDANALALLNNNMQAFNPAMFQPAIPPQAMPPMYPNQYYGAQDLAAQQVMAARLQAQYTGSYGATGPTEPGIASPTSSSGQTGPSANNRKLGLYKTELCRSWEEKGTCRYGAKCQFAHGEEELRRVSRHPKYKTEICKTFWVSGSCPYGKRCCFIHTELTSGTPGQPGTSDNTPPPSQAGGHTRADSEPDDSSSISLLARISQRSQQDGATPVEMTPTNGFHSAKPSILRVDTNLNGSSMKQNKSAYPSFASNGVLLPAPEHIAAKSPAPVTAGPDLGRHNLARMEIVGYANHQKKNSTASSVSNSNPRHSFSGTEGDVNFSPSPPASGLAFGHATGAGGDSPQLGSSAPRVNGHVRAGSAGNWGSFGRSSHLSTSTSAYPHGVSPAGEIMSNSPWSSTELAVGSSRLNEKAWA</sequence>
<name>A0A9P5YTG9_9AGAR</name>
<evidence type="ECO:0000256" key="5">
    <source>
        <dbReference type="PROSITE-ProRule" id="PRU00723"/>
    </source>
</evidence>
<keyword evidence="4 5" id="KW-0862">Zinc</keyword>
<dbReference type="FunFam" id="4.10.1000.10:FF:000002">
    <property type="entry name" value="Zinc finger protein 36, C3H1 type-like 1"/>
    <property type="match status" value="1"/>
</dbReference>
<feature type="region of interest" description="Disordered" evidence="6">
    <location>
        <begin position="1"/>
        <end position="24"/>
    </location>
</feature>
<feature type="compositionally biased region" description="Polar residues" evidence="6">
    <location>
        <begin position="834"/>
        <end position="843"/>
    </location>
</feature>
<keyword evidence="9" id="KW-1185">Reference proteome</keyword>
<dbReference type="OrthoDB" id="410307at2759"/>
<dbReference type="Proteomes" id="UP000807469">
    <property type="component" value="Unassembled WGS sequence"/>
</dbReference>
<feature type="compositionally biased region" description="Polar residues" evidence="6">
    <location>
        <begin position="196"/>
        <end position="214"/>
    </location>
</feature>
<proteinExistence type="predicted"/>
<dbReference type="SUPFAM" id="SSF90229">
    <property type="entry name" value="CCCH zinc finger"/>
    <property type="match status" value="2"/>
</dbReference>
<dbReference type="InterPro" id="IPR036855">
    <property type="entry name" value="Znf_CCCH_sf"/>
</dbReference>
<evidence type="ECO:0000313" key="9">
    <source>
        <dbReference type="Proteomes" id="UP000807469"/>
    </source>
</evidence>
<protein>
    <recommendedName>
        <fullName evidence="7">C3H1-type domain-containing protein</fullName>
    </recommendedName>
</protein>
<dbReference type="GO" id="GO:0008270">
    <property type="term" value="F:zinc ion binding"/>
    <property type="evidence" value="ECO:0007669"/>
    <property type="project" value="UniProtKB-KW"/>
</dbReference>
<feature type="zinc finger region" description="C3H1-type" evidence="5">
    <location>
        <begin position="536"/>
        <end position="564"/>
    </location>
</feature>
<dbReference type="AlphaFoldDB" id="A0A9P5YTG9"/>
<evidence type="ECO:0000256" key="3">
    <source>
        <dbReference type="ARBA" id="ARBA00022771"/>
    </source>
</evidence>
<dbReference type="PANTHER" id="PTHR12547">
    <property type="entry name" value="CCCH ZINC FINGER/TIS11-RELATED"/>
    <property type="match status" value="1"/>
</dbReference>
<dbReference type="EMBL" id="MU155386">
    <property type="protein sequence ID" value="KAF9474299.1"/>
    <property type="molecule type" value="Genomic_DNA"/>
</dbReference>
<comment type="caution">
    <text evidence="8">The sequence shown here is derived from an EMBL/GenBank/DDBJ whole genome shotgun (WGS) entry which is preliminary data.</text>
</comment>
<feature type="compositionally biased region" description="Polar residues" evidence="6">
    <location>
        <begin position="635"/>
        <end position="652"/>
    </location>
</feature>
<dbReference type="Pfam" id="PF00642">
    <property type="entry name" value="zf-CCCH"/>
    <property type="match status" value="2"/>
</dbReference>
<feature type="region of interest" description="Disordered" evidence="6">
    <location>
        <begin position="738"/>
        <end position="857"/>
    </location>
</feature>
<evidence type="ECO:0000256" key="2">
    <source>
        <dbReference type="ARBA" id="ARBA00022737"/>
    </source>
</evidence>
<keyword evidence="2" id="KW-0677">Repeat</keyword>
<feature type="compositionally biased region" description="Polar residues" evidence="6">
    <location>
        <begin position="164"/>
        <end position="187"/>
    </location>
</feature>
<feature type="compositionally biased region" description="Polar residues" evidence="6">
    <location>
        <begin position="83"/>
        <end position="94"/>
    </location>
</feature>
<feature type="region of interest" description="Disordered" evidence="6">
    <location>
        <begin position="504"/>
        <end position="532"/>
    </location>
</feature>
<feature type="compositionally biased region" description="Polar residues" evidence="6">
    <location>
        <begin position="811"/>
        <end position="822"/>
    </location>
</feature>
<evidence type="ECO:0000259" key="7">
    <source>
        <dbReference type="PROSITE" id="PS50103"/>
    </source>
</evidence>
<reference evidence="8" key="1">
    <citation type="submission" date="2020-11" db="EMBL/GenBank/DDBJ databases">
        <authorList>
            <consortium name="DOE Joint Genome Institute"/>
            <person name="Ahrendt S."/>
            <person name="Riley R."/>
            <person name="Andreopoulos W."/>
            <person name="Labutti K."/>
            <person name="Pangilinan J."/>
            <person name="Ruiz-Duenas F.J."/>
            <person name="Barrasa J.M."/>
            <person name="Sanchez-Garcia M."/>
            <person name="Camarero S."/>
            <person name="Miyauchi S."/>
            <person name="Serrano A."/>
            <person name="Linde D."/>
            <person name="Babiker R."/>
            <person name="Drula E."/>
            <person name="Ayuso-Fernandez I."/>
            <person name="Pacheco R."/>
            <person name="Padilla G."/>
            <person name="Ferreira P."/>
            <person name="Barriuso J."/>
            <person name="Kellner H."/>
            <person name="Castanera R."/>
            <person name="Alfaro M."/>
            <person name="Ramirez L."/>
            <person name="Pisabarro A.G."/>
            <person name="Kuo A."/>
            <person name="Tritt A."/>
            <person name="Lipzen A."/>
            <person name="He G."/>
            <person name="Yan M."/>
            <person name="Ng V."/>
            <person name="Cullen D."/>
            <person name="Martin F."/>
            <person name="Rosso M.-N."/>
            <person name="Henrissat B."/>
            <person name="Hibbett D."/>
            <person name="Martinez A.T."/>
            <person name="Grigoriev I.V."/>
        </authorList>
    </citation>
    <scope>NUCLEOTIDE SEQUENCE</scope>
    <source>
        <strain evidence="8">CIRM-BRFM 674</strain>
    </source>
</reference>
<organism evidence="8 9">
    <name type="scientific">Pholiota conissans</name>
    <dbReference type="NCBI Taxonomy" id="109636"/>
    <lineage>
        <taxon>Eukaryota</taxon>
        <taxon>Fungi</taxon>
        <taxon>Dikarya</taxon>
        <taxon>Basidiomycota</taxon>
        <taxon>Agaricomycotina</taxon>
        <taxon>Agaricomycetes</taxon>
        <taxon>Agaricomycetidae</taxon>
        <taxon>Agaricales</taxon>
        <taxon>Agaricineae</taxon>
        <taxon>Strophariaceae</taxon>
        <taxon>Pholiota</taxon>
    </lineage>
</organism>
<keyword evidence="1 5" id="KW-0479">Metal-binding</keyword>
<evidence type="ECO:0000256" key="6">
    <source>
        <dbReference type="SAM" id="MobiDB-lite"/>
    </source>
</evidence>
<feature type="compositionally biased region" description="Low complexity" evidence="6">
    <location>
        <begin position="516"/>
        <end position="529"/>
    </location>
</feature>
<feature type="compositionally biased region" description="Polar residues" evidence="6">
    <location>
        <begin position="740"/>
        <end position="757"/>
    </location>
</feature>
<feature type="domain" description="C3H1-type" evidence="7">
    <location>
        <begin position="536"/>
        <end position="564"/>
    </location>
</feature>
<feature type="region of interest" description="Disordered" evidence="6">
    <location>
        <begin position="373"/>
        <end position="392"/>
    </location>
</feature>
<accession>A0A9P5YTG9</accession>
<dbReference type="InterPro" id="IPR045877">
    <property type="entry name" value="ZFP36-like"/>
</dbReference>
<dbReference type="PROSITE" id="PS50103">
    <property type="entry name" value="ZF_C3H1"/>
    <property type="match status" value="2"/>
</dbReference>
<keyword evidence="3 5" id="KW-0863">Zinc-finger</keyword>
<feature type="region of interest" description="Disordered" evidence="6">
    <location>
        <begin position="604"/>
        <end position="670"/>
    </location>
</feature>
<feature type="compositionally biased region" description="Polar residues" evidence="6">
    <location>
        <begin position="604"/>
        <end position="615"/>
    </location>
</feature>
<dbReference type="FunFam" id="4.10.1000.10:FF:000001">
    <property type="entry name" value="zinc finger CCCH domain-containing protein 15-like"/>
    <property type="match status" value="1"/>
</dbReference>
<feature type="region of interest" description="Disordered" evidence="6">
    <location>
        <begin position="81"/>
        <end position="108"/>
    </location>
</feature>
<dbReference type="Gene3D" id="4.10.1000.10">
    <property type="entry name" value="Zinc finger, CCCH-type"/>
    <property type="match status" value="2"/>
</dbReference>
<feature type="compositionally biased region" description="Low complexity" evidence="6">
    <location>
        <begin position="1"/>
        <end position="20"/>
    </location>
</feature>
<dbReference type="GO" id="GO:0003729">
    <property type="term" value="F:mRNA binding"/>
    <property type="evidence" value="ECO:0007669"/>
    <property type="project" value="InterPro"/>
</dbReference>
<gene>
    <name evidence="8" type="ORF">BDN70DRAFT_323578</name>
</gene>
<feature type="zinc finger region" description="C3H1-type" evidence="5">
    <location>
        <begin position="574"/>
        <end position="602"/>
    </location>
</feature>
<dbReference type="InterPro" id="IPR000571">
    <property type="entry name" value="Znf_CCCH"/>
</dbReference>
<dbReference type="PANTHER" id="PTHR12547:SF18">
    <property type="entry name" value="PROTEIN TIS11"/>
    <property type="match status" value="1"/>
</dbReference>